<evidence type="ECO:0000313" key="2">
    <source>
        <dbReference type="EMBL" id="KAK0625904.1"/>
    </source>
</evidence>
<dbReference type="Gene3D" id="3.40.630.30">
    <property type="match status" value="1"/>
</dbReference>
<evidence type="ECO:0000313" key="3">
    <source>
        <dbReference type="Proteomes" id="UP001175000"/>
    </source>
</evidence>
<reference evidence="2" key="1">
    <citation type="submission" date="2023-06" db="EMBL/GenBank/DDBJ databases">
        <title>Genome-scale phylogeny and comparative genomics of the fungal order Sordariales.</title>
        <authorList>
            <consortium name="Lawrence Berkeley National Laboratory"/>
            <person name="Hensen N."/>
            <person name="Bonometti L."/>
            <person name="Westerberg I."/>
            <person name="Brannstrom I.O."/>
            <person name="Guillou S."/>
            <person name="Cros-Aarteil S."/>
            <person name="Calhoun S."/>
            <person name="Haridas S."/>
            <person name="Kuo A."/>
            <person name="Mondo S."/>
            <person name="Pangilinan J."/>
            <person name="Riley R."/>
            <person name="Labutti K."/>
            <person name="Andreopoulos B."/>
            <person name="Lipzen A."/>
            <person name="Chen C."/>
            <person name="Yanf M."/>
            <person name="Daum C."/>
            <person name="Ng V."/>
            <person name="Clum A."/>
            <person name="Steindorff A."/>
            <person name="Ohm R."/>
            <person name="Martin F."/>
            <person name="Silar P."/>
            <person name="Natvig D."/>
            <person name="Lalanne C."/>
            <person name="Gautier V."/>
            <person name="Ament-Velasquez S.L."/>
            <person name="Kruys A."/>
            <person name="Hutchinson M.I."/>
            <person name="Powell A.J."/>
            <person name="Barry K."/>
            <person name="Miller A.N."/>
            <person name="Grigoriev I.V."/>
            <person name="Debuchy R."/>
            <person name="Gladieux P."/>
            <person name="Thoren M.H."/>
            <person name="Johannesson H."/>
        </authorList>
    </citation>
    <scope>NUCLEOTIDE SEQUENCE</scope>
    <source>
        <strain evidence="2">CBS 606.72</strain>
    </source>
</reference>
<protein>
    <submittedName>
        <fullName evidence="2">Uncharacterized protein</fullName>
    </submittedName>
</protein>
<feature type="region of interest" description="Disordered" evidence="1">
    <location>
        <begin position="256"/>
        <end position="281"/>
    </location>
</feature>
<name>A0AA39X250_9PEZI</name>
<accession>A0AA39X250</accession>
<keyword evidence="3" id="KW-1185">Reference proteome</keyword>
<sequence>MSTPSESSRFQIRPLHPSHIPFARTLLTHPNIFHSPVWSVLYPTAQTAHAYAFYTACKTPITLNTATGLSYGLFDTHYVFKNPEKELLEQMDFPLVSIAMAHDAAEPRDNSEWVEVINVIPRLATLFGEIEKLDEREESIWKPKETGQVIYRRGTSTRADYEGLGCAKMLAHWCMGEWKRRGYRGMQLGVAHKAVERIFTVGLPEGMKGEAVARLDTEGYEEVGEDGERVKPFEKVVGDVPCVRVWVDFEWGVERGGKGGKAKKCVKRESNPPLNLGRVES</sequence>
<dbReference type="EMBL" id="JAULSU010000002">
    <property type="protein sequence ID" value="KAK0625904.1"/>
    <property type="molecule type" value="Genomic_DNA"/>
</dbReference>
<dbReference type="AlphaFoldDB" id="A0AA39X250"/>
<evidence type="ECO:0000256" key="1">
    <source>
        <dbReference type="SAM" id="MobiDB-lite"/>
    </source>
</evidence>
<comment type="caution">
    <text evidence="2">The sequence shown here is derived from an EMBL/GenBank/DDBJ whole genome shotgun (WGS) entry which is preliminary data.</text>
</comment>
<proteinExistence type="predicted"/>
<dbReference type="Proteomes" id="UP001175000">
    <property type="component" value="Unassembled WGS sequence"/>
</dbReference>
<gene>
    <name evidence="2" type="ORF">B0T14DRAFT_561863</name>
</gene>
<organism evidence="2 3">
    <name type="scientific">Immersiella caudata</name>
    <dbReference type="NCBI Taxonomy" id="314043"/>
    <lineage>
        <taxon>Eukaryota</taxon>
        <taxon>Fungi</taxon>
        <taxon>Dikarya</taxon>
        <taxon>Ascomycota</taxon>
        <taxon>Pezizomycotina</taxon>
        <taxon>Sordariomycetes</taxon>
        <taxon>Sordariomycetidae</taxon>
        <taxon>Sordariales</taxon>
        <taxon>Lasiosphaeriaceae</taxon>
        <taxon>Immersiella</taxon>
    </lineage>
</organism>